<feature type="region of interest" description="Disordered" evidence="2">
    <location>
        <begin position="1"/>
        <end position="32"/>
    </location>
</feature>
<dbReference type="GO" id="GO:0005525">
    <property type="term" value="F:GTP binding"/>
    <property type="evidence" value="ECO:0007669"/>
    <property type="project" value="UniProtKB-KW"/>
</dbReference>
<dbReference type="PROSITE" id="PS51719">
    <property type="entry name" value="G_SEPTIN"/>
    <property type="match status" value="1"/>
</dbReference>
<feature type="compositionally biased region" description="Low complexity" evidence="2">
    <location>
        <begin position="11"/>
        <end position="28"/>
    </location>
</feature>
<dbReference type="Proteomes" id="UP000054217">
    <property type="component" value="Unassembled WGS sequence"/>
</dbReference>
<evidence type="ECO:0000256" key="1">
    <source>
        <dbReference type="RuleBase" id="RU004560"/>
    </source>
</evidence>
<evidence type="ECO:0000313" key="5">
    <source>
        <dbReference type="Proteomes" id="UP000054217"/>
    </source>
</evidence>
<feature type="compositionally biased region" description="Basic and acidic residues" evidence="2">
    <location>
        <begin position="441"/>
        <end position="458"/>
    </location>
</feature>
<dbReference type="HOGENOM" id="CLU_031563_0_0_1"/>
<dbReference type="InterPro" id="IPR030379">
    <property type="entry name" value="G_SEPTIN_dom"/>
</dbReference>
<feature type="compositionally biased region" description="Polar residues" evidence="2">
    <location>
        <begin position="562"/>
        <end position="572"/>
    </location>
</feature>
<dbReference type="STRING" id="870435.A0A0C3P5R6"/>
<proteinExistence type="inferred from homology"/>
<feature type="region of interest" description="Disordered" evidence="2">
    <location>
        <begin position="552"/>
        <end position="591"/>
    </location>
</feature>
<reference evidence="5" key="2">
    <citation type="submission" date="2015-01" db="EMBL/GenBank/DDBJ databases">
        <title>Evolutionary Origins and Diversification of the Mycorrhizal Mutualists.</title>
        <authorList>
            <consortium name="DOE Joint Genome Institute"/>
            <consortium name="Mycorrhizal Genomics Consortium"/>
            <person name="Kohler A."/>
            <person name="Kuo A."/>
            <person name="Nagy L.G."/>
            <person name="Floudas D."/>
            <person name="Copeland A."/>
            <person name="Barry K.W."/>
            <person name="Cichocki N."/>
            <person name="Veneault-Fourrey C."/>
            <person name="LaButti K."/>
            <person name="Lindquist E.A."/>
            <person name="Lipzen A."/>
            <person name="Lundell T."/>
            <person name="Morin E."/>
            <person name="Murat C."/>
            <person name="Riley R."/>
            <person name="Ohm R."/>
            <person name="Sun H."/>
            <person name="Tunlid A."/>
            <person name="Henrissat B."/>
            <person name="Grigoriev I.V."/>
            <person name="Hibbett D.S."/>
            <person name="Martin F."/>
        </authorList>
    </citation>
    <scope>NUCLEOTIDE SEQUENCE [LARGE SCALE GENOMIC DNA]</scope>
    <source>
        <strain evidence="5">Marx 270</strain>
    </source>
</reference>
<accession>A0A0C3P5R6</accession>
<name>A0A0C3P5R6_PISTI</name>
<gene>
    <name evidence="4" type="ORF">M404DRAFT_27716</name>
</gene>
<dbReference type="OrthoDB" id="10261408at2759"/>
<keyword evidence="5" id="KW-1185">Reference proteome</keyword>
<dbReference type="Gene3D" id="3.40.50.300">
    <property type="entry name" value="P-loop containing nucleotide triphosphate hydrolases"/>
    <property type="match status" value="1"/>
</dbReference>
<evidence type="ECO:0000313" key="4">
    <source>
        <dbReference type="EMBL" id="KIO02826.1"/>
    </source>
</evidence>
<feature type="domain" description="Septin-type G" evidence="3">
    <location>
        <begin position="165"/>
        <end position="655"/>
    </location>
</feature>
<sequence length="676" mass="75047">MFSFRKRPKDTSTTSAPPLRSSPSLPELHAQGIPWPENLVDATVLRETPVPNAKREEEGEGEMESSVSLLHYRQQQGAVKSSLHSLDRAPPILFHKPFWLQPGHNQHSHQLYHPAAVHNGAVSISSLYMSPQSAYPAFDHWRSSTPASTNAPTVVARRVHRKNRNPPAFNLMVVGGRGTGKTSLLRLLLDTSDISSAASEEQRASLHRFLRGELKQTQSINTACIETSESRYERVLLTVIDTPGLDFSEGKELGVERQVTSIIRYIDQQYADTMIEESKVVRQSRGDQHIHLCIFMIDPSSIMTSDAHRAKSSSLPRKAYSETRLSSSTVRPLEPEDHLPDSSTPGELTMSPAELRVIRRLSERVNVLPIIARADSLTDSALSAVKDAVRRGLHEVQLDFGIFSTPMTAKDGDSSPSRQIPAAANENDPAGNGSTPSDQHLNGDSHATPDTEAMEPKDGHRRASRPVIRVKTRQAPSRSRSRSRRDLSALAQDEREPHFPEEVDELSVANVRFSAQTLAKTDLGTLLPFAFIAPEPLESPRTIQLHPLMVTPDSSVPREDLNSSSTPVTEVSMTGGPPDSPATITRKPVYNQTPPEDLRGVFKRKFRWGTVDVLNPDHCDFAALRTAMLLTHMKVLKVHTREVLYERYRTEKLLAKRATRAIGPEQAKRLLEDLGL</sequence>
<comment type="similarity">
    <text evidence="1">Belongs to the TRAFAC class TrmE-Era-EngA-EngB-Septin-like GTPase superfamily. Septin GTPase family.</text>
</comment>
<dbReference type="SUPFAM" id="SSF52540">
    <property type="entry name" value="P-loop containing nucleoside triphosphate hydrolases"/>
    <property type="match status" value="1"/>
</dbReference>
<dbReference type="EMBL" id="KN831980">
    <property type="protein sequence ID" value="KIO02826.1"/>
    <property type="molecule type" value="Genomic_DNA"/>
</dbReference>
<feature type="compositionally biased region" description="Basic and acidic residues" evidence="2">
    <location>
        <begin position="484"/>
        <end position="498"/>
    </location>
</feature>
<dbReference type="AlphaFoldDB" id="A0A0C3P5R6"/>
<protein>
    <recommendedName>
        <fullName evidence="3">Septin-type G domain-containing protein</fullName>
    </recommendedName>
</protein>
<dbReference type="InParanoid" id="A0A0C3P5R6"/>
<feature type="region of interest" description="Disordered" evidence="2">
    <location>
        <begin position="405"/>
        <end position="498"/>
    </location>
</feature>
<keyword evidence="1" id="KW-0547">Nucleotide-binding</keyword>
<reference evidence="4 5" key="1">
    <citation type="submission" date="2014-04" db="EMBL/GenBank/DDBJ databases">
        <authorList>
            <consortium name="DOE Joint Genome Institute"/>
            <person name="Kuo A."/>
            <person name="Kohler A."/>
            <person name="Costa M.D."/>
            <person name="Nagy L.G."/>
            <person name="Floudas D."/>
            <person name="Copeland A."/>
            <person name="Barry K.W."/>
            <person name="Cichocki N."/>
            <person name="Veneault-Fourrey C."/>
            <person name="LaButti K."/>
            <person name="Lindquist E.A."/>
            <person name="Lipzen A."/>
            <person name="Lundell T."/>
            <person name="Morin E."/>
            <person name="Murat C."/>
            <person name="Sun H."/>
            <person name="Tunlid A."/>
            <person name="Henrissat B."/>
            <person name="Grigoriev I.V."/>
            <person name="Hibbett D.S."/>
            <person name="Martin F."/>
            <person name="Nordberg H.P."/>
            <person name="Cantor M.N."/>
            <person name="Hua S.X."/>
        </authorList>
    </citation>
    <scope>NUCLEOTIDE SEQUENCE [LARGE SCALE GENOMIC DNA]</scope>
    <source>
        <strain evidence="4 5">Marx 270</strain>
    </source>
</reference>
<dbReference type="PANTHER" id="PTHR18884">
    <property type="entry name" value="SEPTIN"/>
    <property type="match status" value="1"/>
</dbReference>
<dbReference type="Pfam" id="PF00735">
    <property type="entry name" value="Septin"/>
    <property type="match status" value="3"/>
</dbReference>
<evidence type="ECO:0000259" key="3">
    <source>
        <dbReference type="PROSITE" id="PS51719"/>
    </source>
</evidence>
<feature type="region of interest" description="Disordered" evidence="2">
    <location>
        <begin position="307"/>
        <end position="350"/>
    </location>
</feature>
<evidence type="ECO:0000256" key="2">
    <source>
        <dbReference type="SAM" id="MobiDB-lite"/>
    </source>
</evidence>
<feature type="compositionally biased region" description="Basic residues" evidence="2">
    <location>
        <begin position="459"/>
        <end position="472"/>
    </location>
</feature>
<keyword evidence="1" id="KW-0342">GTP-binding</keyword>
<dbReference type="InterPro" id="IPR027417">
    <property type="entry name" value="P-loop_NTPase"/>
</dbReference>
<organism evidence="4 5">
    <name type="scientific">Pisolithus tinctorius Marx 270</name>
    <dbReference type="NCBI Taxonomy" id="870435"/>
    <lineage>
        <taxon>Eukaryota</taxon>
        <taxon>Fungi</taxon>
        <taxon>Dikarya</taxon>
        <taxon>Basidiomycota</taxon>
        <taxon>Agaricomycotina</taxon>
        <taxon>Agaricomycetes</taxon>
        <taxon>Agaricomycetidae</taxon>
        <taxon>Boletales</taxon>
        <taxon>Sclerodermatineae</taxon>
        <taxon>Pisolithaceae</taxon>
        <taxon>Pisolithus</taxon>
    </lineage>
</organism>